<dbReference type="EMBL" id="UINC01226657">
    <property type="protein sequence ID" value="SVE57233.1"/>
    <property type="molecule type" value="Genomic_DNA"/>
</dbReference>
<name>A0A383EL89_9ZZZZ</name>
<dbReference type="Gene3D" id="2.160.20.10">
    <property type="entry name" value="Single-stranded right-handed beta-helix, Pectin lyase-like"/>
    <property type="match status" value="1"/>
</dbReference>
<dbReference type="AlphaFoldDB" id="A0A383EL89"/>
<protein>
    <recommendedName>
        <fullName evidence="2">Right handed beta helix domain-containing protein</fullName>
    </recommendedName>
</protein>
<sequence length="220" mass="24010">VVENNTIQDNKRHGVYVYANFNHQTVTDTIRNNTIVSNNTNNNDYYAGVQVEGYANPVIWYNDIYDNNYYDIRNNSQYNDIDARFNWWGTTTTATMDAGSNPKDISKIYDYYDDNSLGSVNYAGWLSEAGGDPPATTMLGAISLTNSSGTEQLNFAADSTLYIKVTDSDRNTNSGTAETITVSASSETETTAETVTLTETGANTGIFMGSITFAEAAASS</sequence>
<proteinExistence type="predicted"/>
<reference evidence="1" key="1">
    <citation type="submission" date="2018-05" db="EMBL/GenBank/DDBJ databases">
        <authorList>
            <person name="Lanie J.A."/>
            <person name="Ng W.-L."/>
            <person name="Kazmierczak K.M."/>
            <person name="Andrzejewski T.M."/>
            <person name="Davidsen T.M."/>
            <person name="Wayne K.J."/>
            <person name="Tettelin H."/>
            <person name="Glass J.I."/>
            <person name="Rusch D."/>
            <person name="Podicherti R."/>
            <person name="Tsui H.-C.T."/>
            <person name="Winkler M.E."/>
        </authorList>
    </citation>
    <scope>NUCLEOTIDE SEQUENCE</scope>
</reference>
<accession>A0A383EL89</accession>
<organism evidence="1">
    <name type="scientific">marine metagenome</name>
    <dbReference type="NCBI Taxonomy" id="408172"/>
    <lineage>
        <taxon>unclassified sequences</taxon>
        <taxon>metagenomes</taxon>
        <taxon>ecological metagenomes</taxon>
    </lineage>
</organism>
<evidence type="ECO:0000313" key="1">
    <source>
        <dbReference type="EMBL" id="SVE57233.1"/>
    </source>
</evidence>
<feature type="non-terminal residue" evidence="1">
    <location>
        <position position="220"/>
    </location>
</feature>
<evidence type="ECO:0008006" key="2">
    <source>
        <dbReference type="Google" id="ProtNLM"/>
    </source>
</evidence>
<feature type="non-terminal residue" evidence="1">
    <location>
        <position position="1"/>
    </location>
</feature>
<dbReference type="InterPro" id="IPR012334">
    <property type="entry name" value="Pectin_lyas_fold"/>
</dbReference>
<gene>
    <name evidence="1" type="ORF">METZ01_LOCUS510087</name>
</gene>